<proteinExistence type="predicted"/>
<dbReference type="OMA" id="LKSRNFW"/>
<evidence type="ECO:0000259" key="1">
    <source>
        <dbReference type="Pfam" id="PF01352"/>
    </source>
</evidence>
<dbReference type="InterPro" id="IPR001909">
    <property type="entry name" value="KRAB"/>
</dbReference>
<dbReference type="Ensembl" id="ENSPTXT00000027919.1">
    <property type="protein sequence ID" value="ENSPTXP00000027085.1"/>
    <property type="gene ID" value="ENSPTXG00000018694.1"/>
</dbReference>
<protein>
    <recommendedName>
        <fullName evidence="1">KRAB domain-containing protein</fullName>
    </recommendedName>
</protein>
<dbReference type="Pfam" id="PF01352">
    <property type="entry name" value="KRAB"/>
    <property type="match status" value="1"/>
</dbReference>
<sequence>MREAQLHTAEASLWSVVATVQAMERKIDLLATRLLSLEGRSGTAEKKLLDCEKTAMEFSNQLENKWAVLGTLIQEYGLLQRRLENMENLLKSRNFWVLRLPPGSKGETPKWKNLADWQKDMYNNLMKENYESLLALGIISVPELPSTKERDVIPVPCTGVEGRDQRGGVGSGLERVVGLYRVSCSSRGLD</sequence>
<evidence type="ECO:0000313" key="3">
    <source>
        <dbReference type="Proteomes" id="UP000472273"/>
    </source>
</evidence>
<dbReference type="AlphaFoldDB" id="A0A670ZWG1"/>
<dbReference type="Gene3D" id="6.10.140.140">
    <property type="match status" value="1"/>
</dbReference>
<organism evidence="2 3">
    <name type="scientific">Pseudonaja textilis</name>
    <name type="common">Eastern brown snake</name>
    <dbReference type="NCBI Taxonomy" id="8673"/>
    <lineage>
        <taxon>Eukaryota</taxon>
        <taxon>Metazoa</taxon>
        <taxon>Chordata</taxon>
        <taxon>Craniata</taxon>
        <taxon>Vertebrata</taxon>
        <taxon>Euteleostomi</taxon>
        <taxon>Lepidosauria</taxon>
        <taxon>Squamata</taxon>
        <taxon>Bifurcata</taxon>
        <taxon>Unidentata</taxon>
        <taxon>Episquamata</taxon>
        <taxon>Toxicofera</taxon>
        <taxon>Serpentes</taxon>
        <taxon>Colubroidea</taxon>
        <taxon>Elapidae</taxon>
        <taxon>Hydrophiinae</taxon>
        <taxon>Pseudonaja</taxon>
    </lineage>
</organism>
<reference evidence="2" key="1">
    <citation type="submission" date="2025-08" db="UniProtKB">
        <authorList>
            <consortium name="Ensembl"/>
        </authorList>
    </citation>
    <scope>IDENTIFICATION</scope>
</reference>
<dbReference type="Proteomes" id="UP000472273">
    <property type="component" value="Unplaced"/>
</dbReference>
<feature type="domain" description="KRAB" evidence="1">
    <location>
        <begin position="111"/>
        <end position="137"/>
    </location>
</feature>
<dbReference type="InterPro" id="IPR036051">
    <property type="entry name" value="KRAB_dom_sf"/>
</dbReference>
<evidence type="ECO:0000313" key="2">
    <source>
        <dbReference type="Ensembl" id="ENSPTXP00000027085.1"/>
    </source>
</evidence>
<dbReference type="GeneTree" id="ENSGT00940000162364"/>
<keyword evidence="3" id="KW-1185">Reference proteome</keyword>
<name>A0A670ZWG1_PSETE</name>
<dbReference type="SUPFAM" id="SSF109640">
    <property type="entry name" value="KRAB domain (Kruppel-associated box)"/>
    <property type="match status" value="1"/>
</dbReference>
<dbReference type="GO" id="GO:0006355">
    <property type="term" value="P:regulation of DNA-templated transcription"/>
    <property type="evidence" value="ECO:0007669"/>
    <property type="project" value="InterPro"/>
</dbReference>
<reference evidence="2" key="2">
    <citation type="submission" date="2025-09" db="UniProtKB">
        <authorList>
            <consortium name="Ensembl"/>
        </authorList>
    </citation>
    <scope>IDENTIFICATION</scope>
</reference>
<dbReference type="SUPFAM" id="SSF57997">
    <property type="entry name" value="Tropomyosin"/>
    <property type="match status" value="1"/>
</dbReference>
<accession>A0A670ZWG1</accession>